<dbReference type="OrthoDB" id="3693768at2"/>
<name>A0A221VX11_9PSEU</name>
<accession>A0A221VX11</accession>
<dbReference type="EMBL" id="CP022521">
    <property type="protein sequence ID" value="ASO18038.1"/>
    <property type="molecule type" value="Genomic_DNA"/>
</dbReference>
<dbReference type="KEGG" id="ahg:AHOG_01870"/>
<evidence type="ECO:0000313" key="2">
    <source>
        <dbReference type="Proteomes" id="UP000204221"/>
    </source>
</evidence>
<reference evidence="1 2" key="1">
    <citation type="submission" date="2017-07" db="EMBL/GenBank/DDBJ databases">
        <title>Complete genome sequence of Actinoalloteichus hoggarensis DSM 45943, type strain of Actinoalloteichus hoggarensis.</title>
        <authorList>
            <person name="Ruckert C."/>
            <person name="Nouioui I."/>
            <person name="Willmese J."/>
            <person name="van Wezel G."/>
            <person name="Klenk H.-P."/>
            <person name="Kalinowski J."/>
            <person name="Zotchev S.B."/>
        </authorList>
    </citation>
    <scope>NUCLEOTIDE SEQUENCE [LARGE SCALE GENOMIC DNA]</scope>
    <source>
        <strain evidence="1 2">DSM 45943</strain>
    </source>
</reference>
<evidence type="ECO:0000313" key="1">
    <source>
        <dbReference type="EMBL" id="ASO18038.1"/>
    </source>
</evidence>
<sequence length="198" mass="21054">MRTSAPGWASLAAETTDSDLTASPALLAEALDFIDSAATRFEHARVLTESYIADHSTEVPSIADIAVGRHDRDGGVELAGCSDIPSDSSPPSGRWDGRTATEYAQTAGEGIGRKAHGSKKIPTREVRTAEEITDIFIALARGGTRLDIPGYKGTMVRLPDGSTVGYRTQSRSSTEPTVDIATALDAFLKIHVNPEKWG</sequence>
<proteinExistence type="predicted"/>
<keyword evidence="2" id="KW-1185">Reference proteome</keyword>
<protein>
    <submittedName>
        <fullName evidence="1">Uncharacterized protein</fullName>
    </submittedName>
</protein>
<organism evidence="1 2">
    <name type="scientific">Actinoalloteichus hoggarensis</name>
    <dbReference type="NCBI Taxonomy" id="1470176"/>
    <lineage>
        <taxon>Bacteria</taxon>
        <taxon>Bacillati</taxon>
        <taxon>Actinomycetota</taxon>
        <taxon>Actinomycetes</taxon>
        <taxon>Pseudonocardiales</taxon>
        <taxon>Pseudonocardiaceae</taxon>
        <taxon>Actinoalloteichus</taxon>
    </lineage>
</organism>
<dbReference type="Proteomes" id="UP000204221">
    <property type="component" value="Chromosome"/>
</dbReference>
<dbReference type="AlphaFoldDB" id="A0A221VX11"/>
<gene>
    <name evidence="1" type="ORF">AHOG_01870</name>
</gene>
<dbReference type="RefSeq" id="WP_093939817.1">
    <property type="nucleotide sequence ID" value="NZ_CP022521.1"/>
</dbReference>